<keyword evidence="5" id="KW-0614">Plasmid</keyword>
<reference evidence="5 6" key="1">
    <citation type="submission" date="2018-12" db="EMBL/GenBank/DDBJ databases">
        <authorList>
            <person name="Chong R.A."/>
        </authorList>
    </citation>
    <scope>NUCLEOTIDE SEQUENCE [LARGE SCALE GENOMIC DNA]</scope>
    <source>
        <strain evidence="5 6">Hla</strain>
        <plasmid evidence="6">pleu</plasmid>
    </source>
</reference>
<dbReference type="GO" id="GO:0006260">
    <property type="term" value="P:DNA replication"/>
    <property type="evidence" value="ECO:0007669"/>
    <property type="project" value="UniProtKB-KW"/>
</dbReference>
<evidence type="ECO:0000313" key="5">
    <source>
        <dbReference type="EMBL" id="QCI21328.1"/>
    </source>
</evidence>
<evidence type="ECO:0000256" key="2">
    <source>
        <dbReference type="ARBA" id="ARBA00008256"/>
    </source>
</evidence>
<keyword evidence="3" id="KW-0615">Plasmid copy control</keyword>
<evidence type="ECO:0000256" key="1">
    <source>
        <dbReference type="ARBA" id="ARBA00002740"/>
    </source>
</evidence>
<accession>A0A4D6Y4M9</accession>
<evidence type="ECO:0000313" key="6">
    <source>
        <dbReference type="Proteomes" id="UP000298738"/>
    </source>
</evidence>
<keyword evidence="4" id="KW-0235">DNA replication</keyword>
<reference evidence="5 6" key="2">
    <citation type="submission" date="2019-05" db="EMBL/GenBank/DDBJ databases">
        <title>Genome evolution of the obligate endosymbiont Buchnera aphidicola.</title>
        <authorList>
            <person name="Moran N.A."/>
        </authorList>
    </citation>
    <scope>NUCLEOTIDE SEQUENCE [LARGE SCALE GENOMIC DNA]</scope>
    <source>
        <strain evidence="5 6">Hla</strain>
        <plasmid evidence="6">pleu</plasmid>
    </source>
</reference>
<name>A0A4D6Y4M9_9GAMM</name>
<dbReference type="Proteomes" id="UP000298738">
    <property type="component" value="Plasmid pLeu"/>
</dbReference>
<dbReference type="NCBIfam" id="NF040977">
    <property type="entry name" value="RepA_IncFII_LM"/>
    <property type="match status" value="1"/>
</dbReference>
<protein>
    <submittedName>
        <fullName evidence="5">Replication protein RepA</fullName>
    </submittedName>
</protein>
<sequence length="264" mass="30689">MLLFKNIFYLNQVYLVPRKNYIYNPKPVFNPPKNEKKRSTFICYAMKKASEIDVARSSLNHTLLPIDPKTGNILPRFRRLNEHRACAMRAIVSAMLYYFNIDSKLVEASIEKLADECGLSTFSDSGNKSITRASRLINEFLEPMGFVKCRRIKNTSISNYIPKKIFLTPMFFMLCNISKSKINNYLSKKMKLSQKLKKQEKKMFISFSDIKIISQLDEQSARNKILNALINYYSASELTKIGPKGLKKKIDIEYNNLCKLYKKK</sequence>
<evidence type="ECO:0000256" key="3">
    <source>
        <dbReference type="ARBA" id="ARBA00022689"/>
    </source>
</evidence>
<comment type="function">
    <text evidence="1">This protein is essential for plasmid replication; it is involved in copy control functions.</text>
</comment>
<dbReference type="GO" id="GO:0006276">
    <property type="term" value="P:plasmid maintenance"/>
    <property type="evidence" value="ECO:0007669"/>
    <property type="project" value="UniProtKB-KW"/>
</dbReference>
<dbReference type="OrthoDB" id="6497710at2"/>
<dbReference type="AlphaFoldDB" id="A0A4D6Y4M9"/>
<dbReference type="Pfam" id="PF02387">
    <property type="entry name" value="IncFII_repA"/>
    <property type="match status" value="1"/>
</dbReference>
<dbReference type="EMBL" id="CP034877">
    <property type="protein sequence ID" value="QCI21328.1"/>
    <property type="molecule type" value="Genomic_DNA"/>
</dbReference>
<dbReference type="InterPro" id="IPR003446">
    <property type="entry name" value="Plasmid_replication_init_RepA"/>
</dbReference>
<gene>
    <name evidence="5" type="ORF">D9V68_03125</name>
</gene>
<comment type="similarity">
    <text evidence="2">Belongs to the IncFII RepA family.</text>
</comment>
<evidence type="ECO:0000256" key="4">
    <source>
        <dbReference type="ARBA" id="ARBA00022705"/>
    </source>
</evidence>
<proteinExistence type="inferred from homology"/>
<geneLocation type="plasmid" evidence="5">
    <name>pLeu</name>
</geneLocation>
<organism evidence="5 6">
    <name type="scientific">Buchnera aphidicola</name>
    <name type="common">Hyperomyzus lactucae</name>
    <dbReference type="NCBI Taxonomy" id="1241860"/>
    <lineage>
        <taxon>Bacteria</taxon>
        <taxon>Pseudomonadati</taxon>
        <taxon>Pseudomonadota</taxon>
        <taxon>Gammaproteobacteria</taxon>
        <taxon>Enterobacterales</taxon>
        <taxon>Erwiniaceae</taxon>
        <taxon>Buchnera</taxon>
    </lineage>
</organism>